<proteinExistence type="predicted"/>
<organism evidence="2 3">
    <name type="scientific">Turneriella parva (strain ATCC BAA-1111 / DSM 21527 / NCTC 11395 / H)</name>
    <name type="common">Leptospira parva</name>
    <dbReference type="NCBI Taxonomy" id="869212"/>
    <lineage>
        <taxon>Bacteria</taxon>
        <taxon>Pseudomonadati</taxon>
        <taxon>Spirochaetota</taxon>
        <taxon>Spirochaetia</taxon>
        <taxon>Leptospirales</taxon>
        <taxon>Leptospiraceae</taxon>
        <taxon>Turneriella</taxon>
    </lineage>
</organism>
<sequence length="193" mass="21767">MCRMLVLTVLKLFLSVLVLSCTKPSLPTISEETTCDRLQKATASLNSRQRKDYESAGFIQPWRANFVLVSEKFSINCDLRYHSGLFLAHKINETQLSDNLRQFVSKHQCAMSNIVLAATKTNVWRGAGEHDIFLTISDELMPCWAEVATDEMLVANSVNFKLLHRQMILSPSSRLIPILEKELNNPQGNLVSA</sequence>
<feature type="chain" id="PRO_5003686651" description="Lipoprotein" evidence="1">
    <location>
        <begin position="21"/>
        <end position="193"/>
    </location>
</feature>
<dbReference type="AlphaFoldDB" id="I4BA48"/>
<dbReference type="EMBL" id="CP002959">
    <property type="protein sequence ID" value="AFM14155.1"/>
    <property type="molecule type" value="Genomic_DNA"/>
</dbReference>
<dbReference type="HOGENOM" id="CLU_1408201_0_0_12"/>
<dbReference type="KEGG" id="tpx:Turpa_3518"/>
<keyword evidence="1" id="KW-0732">Signal</keyword>
<feature type="signal peptide" evidence="1">
    <location>
        <begin position="1"/>
        <end position="20"/>
    </location>
</feature>
<evidence type="ECO:0000256" key="1">
    <source>
        <dbReference type="SAM" id="SignalP"/>
    </source>
</evidence>
<accession>I4BA48</accession>
<gene>
    <name evidence="2" type="ordered locus">Turpa_3518</name>
</gene>
<evidence type="ECO:0000313" key="2">
    <source>
        <dbReference type="EMBL" id="AFM14155.1"/>
    </source>
</evidence>
<keyword evidence="3" id="KW-1185">Reference proteome</keyword>
<reference evidence="2 3" key="1">
    <citation type="submission" date="2012-06" db="EMBL/GenBank/DDBJ databases">
        <title>The complete chromosome of genome of Turneriella parva DSM 21527.</title>
        <authorList>
            <consortium name="US DOE Joint Genome Institute (JGI-PGF)"/>
            <person name="Lucas S."/>
            <person name="Han J."/>
            <person name="Lapidus A."/>
            <person name="Bruce D."/>
            <person name="Goodwin L."/>
            <person name="Pitluck S."/>
            <person name="Peters L."/>
            <person name="Kyrpides N."/>
            <person name="Mavromatis K."/>
            <person name="Ivanova N."/>
            <person name="Mikhailova N."/>
            <person name="Chertkov O."/>
            <person name="Detter J.C."/>
            <person name="Tapia R."/>
            <person name="Han C."/>
            <person name="Land M."/>
            <person name="Hauser L."/>
            <person name="Markowitz V."/>
            <person name="Cheng J.-F."/>
            <person name="Hugenholtz P."/>
            <person name="Woyke T."/>
            <person name="Wu D."/>
            <person name="Gronow S."/>
            <person name="Wellnitz S."/>
            <person name="Brambilla E."/>
            <person name="Klenk H.-P."/>
            <person name="Eisen J.A."/>
        </authorList>
    </citation>
    <scope>NUCLEOTIDE SEQUENCE [LARGE SCALE GENOMIC DNA]</scope>
    <source>
        <strain evidence="3">ATCC BAA-1111 / DSM 21527 / NCTC 11395 / H</strain>
    </source>
</reference>
<name>I4BA48_TURPD</name>
<evidence type="ECO:0008006" key="4">
    <source>
        <dbReference type="Google" id="ProtNLM"/>
    </source>
</evidence>
<dbReference type="Proteomes" id="UP000006048">
    <property type="component" value="Chromosome"/>
</dbReference>
<protein>
    <recommendedName>
        <fullName evidence="4">Lipoprotein</fullName>
    </recommendedName>
</protein>
<evidence type="ECO:0000313" key="3">
    <source>
        <dbReference type="Proteomes" id="UP000006048"/>
    </source>
</evidence>